<name>A0A0M2SPQ7_9STAP</name>
<comment type="caution">
    <text evidence="2">The sequence shown here is derived from an EMBL/GenBank/DDBJ whole genome shotgun (WGS) entry which is preliminary data.</text>
</comment>
<proteinExistence type="predicted"/>
<gene>
    <name evidence="2" type="ORF">WN59_07675</name>
</gene>
<dbReference type="InterPro" id="IPR052356">
    <property type="entry name" value="Thiol_S-MT"/>
</dbReference>
<feature type="domain" description="Methyltransferase type 11" evidence="1">
    <location>
        <begin position="45"/>
        <end position="135"/>
    </location>
</feature>
<reference evidence="2 3" key="1">
    <citation type="submission" date="2015-04" db="EMBL/GenBank/DDBJ databases">
        <title>Taxonomic description and genome sequence of Salinicoccus sediminis sp. nov., a novel hyper halotolerant bacterium isolated from marine sediment.</title>
        <authorList>
            <person name="Mathan Kumar R."/>
            <person name="Kaur G."/>
            <person name="Kumar N."/>
            <person name="Kumar A."/>
            <person name="Singh N.K."/>
            <person name="Kaur N."/>
            <person name="Mayilraj S."/>
        </authorList>
    </citation>
    <scope>NUCLEOTIDE SEQUENCE [LARGE SCALE GENOMIC DNA]</scope>
    <source>
        <strain evidence="2 3">SV-16</strain>
    </source>
</reference>
<evidence type="ECO:0000259" key="1">
    <source>
        <dbReference type="Pfam" id="PF08241"/>
    </source>
</evidence>
<dbReference type="PANTHER" id="PTHR45036:SF1">
    <property type="entry name" value="METHYLTRANSFERASE LIKE 7A"/>
    <property type="match status" value="1"/>
</dbReference>
<dbReference type="RefSeq" id="WP_046515293.1">
    <property type="nucleotide sequence ID" value="NZ_LAYZ01000004.1"/>
</dbReference>
<dbReference type="AlphaFoldDB" id="A0A0M2SPQ7"/>
<dbReference type="CDD" id="cd02440">
    <property type="entry name" value="AdoMet_MTases"/>
    <property type="match status" value="1"/>
</dbReference>
<organism evidence="2 3">
    <name type="scientific">Salinicoccus sediminis</name>
    <dbReference type="NCBI Taxonomy" id="1432562"/>
    <lineage>
        <taxon>Bacteria</taxon>
        <taxon>Bacillati</taxon>
        <taxon>Bacillota</taxon>
        <taxon>Bacilli</taxon>
        <taxon>Bacillales</taxon>
        <taxon>Staphylococcaceae</taxon>
        <taxon>Salinicoccus</taxon>
    </lineage>
</organism>
<dbReference type="OrthoDB" id="9772751at2"/>
<sequence length="200" mass="22840">MTKQSMIRKFDRQAKSYEKRRSSDKTFEYREKIFSMAEGRVLESAIGVGMNYPFYPDDIELTGIDFSAEMLESAKAASGNYRFEATFIQVDTESVEFEENSFDTVVSSLSLCAYQNPGAVLDQFQKWCRTGGKILLMEHGLSSSRLLASFQKLIDPLVLKIVGCHQKRDIKKLVRDSNLKIIKEERYMAGCLYLIHAEGE</sequence>
<dbReference type="Pfam" id="PF08241">
    <property type="entry name" value="Methyltransf_11"/>
    <property type="match status" value="1"/>
</dbReference>
<dbReference type="InterPro" id="IPR013216">
    <property type="entry name" value="Methyltransf_11"/>
</dbReference>
<accession>A0A0M2SPQ7</accession>
<dbReference type="PATRIC" id="fig|1432562.3.peg.1534"/>
<dbReference type="GO" id="GO:0008757">
    <property type="term" value="F:S-adenosylmethionine-dependent methyltransferase activity"/>
    <property type="evidence" value="ECO:0007669"/>
    <property type="project" value="InterPro"/>
</dbReference>
<dbReference type="Proteomes" id="UP000034287">
    <property type="component" value="Unassembled WGS sequence"/>
</dbReference>
<dbReference type="EMBL" id="LAYZ01000004">
    <property type="protein sequence ID" value="KKK34595.1"/>
    <property type="molecule type" value="Genomic_DNA"/>
</dbReference>
<dbReference type="InterPro" id="IPR029063">
    <property type="entry name" value="SAM-dependent_MTases_sf"/>
</dbReference>
<evidence type="ECO:0000313" key="3">
    <source>
        <dbReference type="Proteomes" id="UP000034287"/>
    </source>
</evidence>
<protein>
    <recommendedName>
        <fullName evidence="1">Methyltransferase type 11 domain-containing protein</fullName>
    </recommendedName>
</protein>
<evidence type="ECO:0000313" key="2">
    <source>
        <dbReference type="EMBL" id="KKK34595.1"/>
    </source>
</evidence>
<dbReference type="SUPFAM" id="SSF53335">
    <property type="entry name" value="S-adenosyl-L-methionine-dependent methyltransferases"/>
    <property type="match status" value="1"/>
</dbReference>
<dbReference type="PANTHER" id="PTHR45036">
    <property type="entry name" value="METHYLTRANSFERASE LIKE 7B"/>
    <property type="match status" value="1"/>
</dbReference>
<keyword evidence="3" id="KW-1185">Reference proteome</keyword>
<dbReference type="STRING" id="1432562.WN59_07675"/>
<dbReference type="Gene3D" id="3.40.50.150">
    <property type="entry name" value="Vaccinia Virus protein VP39"/>
    <property type="match status" value="1"/>
</dbReference>